<dbReference type="GO" id="GO:0005737">
    <property type="term" value="C:cytoplasm"/>
    <property type="evidence" value="ECO:0007669"/>
    <property type="project" value="TreeGrafter"/>
</dbReference>
<proteinExistence type="predicted"/>
<dbReference type="InterPro" id="IPR008271">
    <property type="entry name" value="Ser/Thr_kinase_AS"/>
</dbReference>
<dbReference type="InterPro" id="IPR000719">
    <property type="entry name" value="Prot_kinase_dom"/>
</dbReference>
<dbReference type="GO" id="GO:0044773">
    <property type="term" value="P:mitotic DNA damage checkpoint signaling"/>
    <property type="evidence" value="ECO:0007669"/>
    <property type="project" value="TreeGrafter"/>
</dbReference>
<keyword evidence="3" id="KW-1185">Reference proteome</keyword>
<dbReference type="AlphaFoldDB" id="A0A8S1RR18"/>
<feature type="domain" description="Protein kinase" evidence="1">
    <location>
        <begin position="1"/>
        <end position="138"/>
    </location>
</feature>
<dbReference type="Pfam" id="PF00069">
    <property type="entry name" value="Pkinase"/>
    <property type="match status" value="1"/>
</dbReference>
<dbReference type="PANTHER" id="PTHR44167">
    <property type="entry name" value="OVARIAN-SPECIFIC SERINE/THREONINE-PROTEIN KINASE LOK-RELATED"/>
    <property type="match status" value="1"/>
</dbReference>
<dbReference type="PROSITE" id="PS00108">
    <property type="entry name" value="PROTEIN_KINASE_ST"/>
    <property type="match status" value="1"/>
</dbReference>
<dbReference type="GO" id="GO:0005634">
    <property type="term" value="C:nucleus"/>
    <property type="evidence" value="ECO:0007669"/>
    <property type="project" value="TreeGrafter"/>
</dbReference>
<gene>
    <name evidence="2" type="ORF">PSON_ATCC_30995.1.T4480003</name>
</gene>
<dbReference type="EMBL" id="CAJJDN010000448">
    <property type="protein sequence ID" value="CAD8131291.1"/>
    <property type="molecule type" value="Genomic_DNA"/>
</dbReference>
<dbReference type="PROSITE" id="PS50011">
    <property type="entry name" value="PROTEIN_KINASE_DOM"/>
    <property type="match status" value="1"/>
</dbReference>
<organism evidence="2 3">
    <name type="scientific">Paramecium sonneborni</name>
    <dbReference type="NCBI Taxonomy" id="65129"/>
    <lineage>
        <taxon>Eukaryota</taxon>
        <taxon>Sar</taxon>
        <taxon>Alveolata</taxon>
        <taxon>Ciliophora</taxon>
        <taxon>Intramacronucleata</taxon>
        <taxon>Oligohymenophorea</taxon>
        <taxon>Peniculida</taxon>
        <taxon>Parameciidae</taxon>
        <taxon>Paramecium</taxon>
    </lineage>
</organism>
<reference evidence="2" key="1">
    <citation type="submission" date="2021-01" db="EMBL/GenBank/DDBJ databases">
        <authorList>
            <consortium name="Genoscope - CEA"/>
            <person name="William W."/>
        </authorList>
    </citation>
    <scope>NUCLEOTIDE SEQUENCE</scope>
</reference>
<sequence length="138" mass="16409">MVSMWLQNGKRKQVNMKKTILQSLKEKRNHIIQVFAYKEKKCVFLVMELGDTTNLKMLPDKRKTCLEMAKGVFELHQLRFFHRDLKPNNFVVRKDEKIKLIDFGIAKTIAEEFQTQGKGKYVYMAPEVYFKNVYDDIL</sequence>
<evidence type="ECO:0000259" key="1">
    <source>
        <dbReference type="PROSITE" id="PS50011"/>
    </source>
</evidence>
<dbReference type="OrthoDB" id="312177at2759"/>
<protein>
    <recommendedName>
        <fullName evidence="1">Protein kinase domain-containing protein</fullName>
    </recommendedName>
</protein>
<comment type="caution">
    <text evidence="2">The sequence shown here is derived from an EMBL/GenBank/DDBJ whole genome shotgun (WGS) entry which is preliminary data.</text>
</comment>
<accession>A0A8S1RR18</accession>
<dbReference type="GO" id="GO:0004674">
    <property type="term" value="F:protein serine/threonine kinase activity"/>
    <property type="evidence" value="ECO:0007669"/>
    <property type="project" value="TreeGrafter"/>
</dbReference>
<evidence type="ECO:0000313" key="3">
    <source>
        <dbReference type="Proteomes" id="UP000692954"/>
    </source>
</evidence>
<dbReference type="PANTHER" id="PTHR44167:SF24">
    <property type="entry name" value="SERINE_THREONINE-PROTEIN KINASE CHK2"/>
    <property type="match status" value="1"/>
</dbReference>
<dbReference type="GO" id="GO:0005524">
    <property type="term" value="F:ATP binding"/>
    <property type="evidence" value="ECO:0007669"/>
    <property type="project" value="InterPro"/>
</dbReference>
<name>A0A8S1RR18_9CILI</name>
<evidence type="ECO:0000313" key="2">
    <source>
        <dbReference type="EMBL" id="CAD8131291.1"/>
    </source>
</evidence>
<dbReference type="Proteomes" id="UP000692954">
    <property type="component" value="Unassembled WGS sequence"/>
</dbReference>